<feature type="signal peptide" evidence="2">
    <location>
        <begin position="1"/>
        <end position="21"/>
    </location>
</feature>
<keyword evidence="2" id="KW-0732">Signal</keyword>
<name>A0AAU7BCM0_9PSED</name>
<feature type="chain" id="PRO_5043941240" evidence="2">
    <location>
        <begin position="22"/>
        <end position="80"/>
    </location>
</feature>
<sequence>MNMVKAIVMVVTFGMAGIALAEGGADRTFARMEAARQSSMQAFQVAQEKKSRRQSPPSPASMPATKAADPSLQKCNHSGI</sequence>
<dbReference type="NCBIfam" id="NF041599">
    <property type="entry name" value="reg_PtrA_PA2808"/>
    <property type="match status" value="1"/>
</dbReference>
<dbReference type="EMBL" id="CP157179">
    <property type="protein sequence ID" value="XBG30229.1"/>
    <property type="molecule type" value="Genomic_DNA"/>
</dbReference>
<accession>A0AAU7BCM0</accession>
<feature type="region of interest" description="Disordered" evidence="1">
    <location>
        <begin position="37"/>
        <end position="80"/>
    </location>
</feature>
<dbReference type="AlphaFoldDB" id="A0AAU7BCM0"/>
<reference evidence="3" key="2">
    <citation type="submission" date="2024-05" db="EMBL/GenBank/DDBJ databases">
        <authorList>
            <person name="Mellies J."/>
            <person name="Newton I."/>
        </authorList>
    </citation>
    <scope>NUCLEOTIDE SEQUENCE</scope>
    <source>
        <strain evidence="3">13.2</strain>
    </source>
</reference>
<protein>
    <submittedName>
        <fullName evidence="3">Co-regulatory protein PtrA N-terminal domain-containing protein</fullName>
    </submittedName>
</protein>
<evidence type="ECO:0000256" key="2">
    <source>
        <dbReference type="SAM" id="SignalP"/>
    </source>
</evidence>
<organism evidence="3">
    <name type="scientific">Pseudomonas sp. 13.2</name>
    <dbReference type="NCBI Taxonomy" id="3144665"/>
    <lineage>
        <taxon>Bacteria</taxon>
        <taxon>Pseudomonadati</taxon>
        <taxon>Pseudomonadota</taxon>
        <taxon>Gammaproteobacteria</taxon>
        <taxon>Pseudomonadales</taxon>
        <taxon>Pseudomonadaceae</taxon>
        <taxon>Pseudomonas</taxon>
    </lineage>
</organism>
<evidence type="ECO:0000313" key="3">
    <source>
        <dbReference type="EMBL" id="XBG30229.1"/>
    </source>
</evidence>
<evidence type="ECO:0000256" key="1">
    <source>
        <dbReference type="SAM" id="MobiDB-lite"/>
    </source>
</evidence>
<gene>
    <name evidence="3" type="ORF">ABH853_15330</name>
</gene>
<reference evidence="3" key="1">
    <citation type="journal article" date="2019" name="Microbiol. Resour. Announc.">
        <title>Draft Genome Sequences of Five Environmental Bacterial Isolates That Degrade Polyethylene Terephthalate Plastic.</title>
        <authorList>
            <person name="Leon-Zayas R."/>
            <person name="Roberts C."/>
            <person name="Vague M."/>
            <person name="Mellies J.L."/>
        </authorList>
    </citation>
    <scope>NUCLEOTIDE SEQUENCE</scope>
    <source>
        <strain evidence="3">13.2</strain>
    </source>
</reference>
<proteinExistence type="predicted"/>